<dbReference type="GeneID" id="32877906"/>
<dbReference type="KEGG" id="vg:32877906"/>
<dbReference type="EMBL" id="KY744233">
    <property type="protein sequence ID" value="ARQ96623.1"/>
    <property type="molecule type" value="Genomic_DNA"/>
</dbReference>
<accession>A0A1X9SK60</accession>
<dbReference type="Proteomes" id="UP000203002">
    <property type="component" value="Segment"/>
</dbReference>
<proteinExistence type="predicted"/>
<keyword evidence="2" id="KW-1185">Reference proteome</keyword>
<dbReference type="RefSeq" id="YP_009362611.1">
    <property type="nucleotide sequence ID" value="NC_034621.1"/>
</dbReference>
<reference evidence="1 2" key="1">
    <citation type="journal article" date="2017" name="Viruses">
        <title>Differentiation and structure in Sulfolobus islandicus rod-shaped virus populations.</title>
        <authorList>
            <person name="Bautista M.A."/>
            <person name="Black J.A."/>
            <person name="Youngblut N.D."/>
            <person name="Whitaker R.J."/>
        </authorList>
    </citation>
    <scope>NUCLEOTIDE SEQUENCE [LARGE SCALE GENOMIC DNA]</scope>
</reference>
<organism evidence="1 2">
    <name type="scientific">Sulfolobus islandicus rod-shaped virus 5</name>
    <dbReference type="NCBI Taxonomy" id="1983548"/>
    <lineage>
        <taxon>Viruses</taxon>
        <taxon>Adnaviria</taxon>
        <taxon>Zilligvirae</taxon>
        <taxon>Taleaviricota</taxon>
        <taxon>Tokiviricetes</taxon>
        <taxon>Ligamenvirales</taxon>
        <taxon>Rudiviridae</taxon>
        <taxon>Usarudivirus</taxon>
        <taxon>Usarudivirus nymphense</taxon>
        <taxon>Usarudivirus SIRV5</taxon>
    </lineage>
</organism>
<evidence type="ECO:0000313" key="2">
    <source>
        <dbReference type="Proteomes" id="UP000203002"/>
    </source>
</evidence>
<protein>
    <submittedName>
        <fullName evidence="1">Uncharacterized protein</fullName>
    </submittedName>
</protein>
<evidence type="ECO:0000313" key="1">
    <source>
        <dbReference type="EMBL" id="ARQ96623.1"/>
    </source>
</evidence>
<sequence>MKQLTNEQISKLIEQSIKEGRDESKYYLVIKEYKGRDENIEIKQVYGKYELILVNFDDIDDNTREFEYVVIPKSDTVILLIEERFKYNSQSQKQKILYVFSYPVGWKSMQVM</sequence>
<name>A0A1X9SK60_9VIRU</name>
<dbReference type="OrthoDB" id="17870at10239"/>